<accession>F0GWF1</accession>
<evidence type="ECO:0000313" key="1">
    <source>
        <dbReference type="EMBL" id="EGC81854.1"/>
    </source>
</evidence>
<dbReference type="RefSeq" id="WP_004835148.1">
    <property type="nucleotide sequence ID" value="NZ_AEXM01000027.1"/>
</dbReference>
<dbReference type="STRING" id="879305.HMPREF9290_0142"/>
<keyword evidence="2" id="KW-1185">Reference proteome</keyword>
<protein>
    <submittedName>
        <fullName evidence="1">Conserved domain protein</fullName>
    </submittedName>
</protein>
<evidence type="ECO:0000313" key="2">
    <source>
        <dbReference type="Proteomes" id="UP000005286"/>
    </source>
</evidence>
<sequence>MAGMGCYICRNILRDHDGSIVFDVYTKEELQDFNRKYLNQENPKLEDIVFHEDYELFNDYFWKCDRCQSVYLWDGEDPSNPNKCRVYSKTEISKRSITLDQVKQLEEILIINLNDNTDDLYVSDLFLRNPFRPYKYYVSDNHNYVYIVNTDMDTIDRIYKYRED</sequence>
<dbReference type="EMBL" id="AEXM01000027">
    <property type="protein sequence ID" value="EGC81854.1"/>
    <property type="molecule type" value="Genomic_DNA"/>
</dbReference>
<gene>
    <name evidence="1" type="ORF">HMPREF9290_0142</name>
</gene>
<dbReference type="PATRIC" id="fig|879305.3.peg.1133"/>
<reference evidence="1 2" key="1">
    <citation type="submission" date="2011-01" db="EMBL/GenBank/DDBJ databases">
        <authorList>
            <person name="Durkin A.S."/>
            <person name="Madupu R."/>
            <person name="Torralba M."/>
            <person name="Gillis M."/>
            <person name="Methe B."/>
            <person name="Sutton G."/>
            <person name="Nelson K.E."/>
        </authorList>
    </citation>
    <scope>NUCLEOTIDE SEQUENCE [LARGE SCALE GENOMIC DNA]</scope>
    <source>
        <strain evidence="1 2">ACS-065-V-Col13</strain>
    </source>
</reference>
<comment type="caution">
    <text evidence="1">The sequence shown here is derived from an EMBL/GenBank/DDBJ whole genome shotgun (WGS) entry which is preliminary data.</text>
</comment>
<name>F0GWF1_9FIRM</name>
<dbReference type="Proteomes" id="UP000005286">
    <property type="component" value="Unassembled WGS sequence"/>
</dbReference>
<dbReference type="AlphaFoldDB" id="F0GWF1"/>
<proteinExistence type="predicted"/>
<organism evidence="1 2">
    <name type="scientific">Anaerococcus prevotii ACS-065-V-Col13</name>
    <dbReference type="NCBI Taxonomy" id="879305"/>
    <lineage>
        <taxon>Bacteria</taxon>
        <taxon>Bacillati</taxon>
        <taxon>Bacillota</taxon>
        <taxon>Tissierellia</taxon>
        <taxon>Tissierellales</taxon>
        <taxon>Peptoniphilaceae</taxon>
        <taxon>Anaerococcus</taxon>
    </lineage>
</organism>